<dbReference type="Proteomes" id="UP001212498">
    <property type="component" value="Unassembled WGS sequence"/>
</dbReference>
<dbReference type="InterPro" id="IPR007278">
    <property type="entry name" value="DUF397"/>
</dbReference>
<dbReference type="RefSeq" id="WP_271275458.1">
    <property type="nucleotide sequence ID" value="NZ_BAABFD010000003.1"/>
</dbReference>
<protein>
    <submittedName>
        <fullName evidence="2">DUF397 domain-containing protein</fullName>
    </submittedName>
</protein>
<evidence type="ECO:0000313" key="2">
    <source>
        <dbReference type="EMBL" id="MDA0640144.1"/>
    </source>
</evidence>
<dbReference type="Pfam" id="PF04149">
    <property type="entry name" value="DUF397"/>
    <property type="match status" value="1"/>
</dbReference>
<accession>A0ABT4SSW9</accession>
<gene>
    <name evidence="2" type="ORF">OUY24_05900</name>
</gene>
<keyword evidence="3" id="KW-1185">Reference proteome</keyword>
<reference evidence="2 3" key="1">
    <citation type="submission" date="2022-11" db="EMBL/GenBank/DDBJ databases">
        <title>Nonomuraea corallina sp. nov., a new species of the genus Nonomuraea isolated from sea side sediment in Thai sea.</title>
        <authorList>
            <person name="Ngamcharungchit C."/>
            <person name="Matsumoto A."/>
            <person name="Suriyachadkun C."/>
            <person name="Panbangred W."/>
            <person name="Inahashi Y."/>
            <person name="Intra B."/>
        </authorList>
    </citation>
    <scope>NUCLEOTIDE SEQUENCE [LARGE SCALE GENOMIC DNA]</scope>
    <source>
        <strain evidence="2 3">DSM 43553</strain>
    </source>
</reference>
<comment type="caution">
    <text evidence="2">The sequence shown here is derived from an EMBL/GenBank/DDBJ whole genome shotgun (WGS) entry which is preliminary data.</text>
</comment>
<proteinExistence type="predicted"/>
<name>A0ABT4SSW9_9ACTN</name>
<evidence type="ECO:0000259" key="1">
    <source>
        <dbReference type="Pfam" id="PF04149"/>
    </source>
</evidence>
<feature type="domain" description="DUF397" evidence="1">
    <location>
        <begin position="15"/>
        <end position="60"/>
    </location>
</feature>
<sequence>MMSNPQPELCWKTPSCNNGSCIAVAMLPDGRIAVRDTKHRDGPVLNFSAEAWEDFIEKLKKSGPSTPGVTSA</sequence>
<dbReference type="EMBL" id="JAPNUD010000010">
    <property type="protein sequence ID" value="MDA0640144.1"/>
    <property type="molecule type" value="Genomic_DNA"/>
</dbReference>
<organism evidence="2 3">
    <name type="scientific">Nonomuraea ferruginea</name>
    <dbReference type="NCBI Taxonomy" id="46174"/>
    <lineage>
        <taxon>Bacteria</taxon>
        <taxon>Bacillati</taxon>
        <taxon>Actinomycetota</taxon>
        <taxon>Actinomycetes</taxon>
        <taxon>Streptosporangiales</taxon>
        <taxon>Streptosporangiaceae</taxon>
        <taxon>Nonomuraea</taxon>
    </lineage>
</organism>
<evidence type="ECO:0000313" key="3">
    <source>
        <dbReference type="Proteomes" id="UP001212498"/>
    </source>
</evidence>